<dbReference type="EMBL" id="JAGRRH010000004">
    <property type="protein sequence ID" value="KAG7371393.1"/>
    <property type="molecule type" value="Genomic_DNA"/>
</dbReference>
<comment type="caution">
    <text evidence="4">The sequence shown here is derived from an EMBL/GenBank/DDBJ whole genome shotgun (WGS) entry which is preliminary data.</text>
</comment>
<dbReference type="EMBL" id="JAGRRH010000014">
    <property type="protein sequence ID" value="KAG7358319.1"/>
    <property type="molecule type" value="Genomic_DNA"/>
</dbReference>
<evidence type="ECO:0000313" key="1">
    <source>
        <dbReference type="EMBL" id="KAG7358319.1"/>
    </source>
</evidence>
<evidence type="ECO:0000313" key="2">
    <source>
        <dbReference type="EMBL" id="KAG7358484.1"/>
    </source>
</evidence>
<proteinExistence type="predicted"/>
<dbReference type="EMBL" id="JAGRRH010000007">
    <property type="protein sequence ID" value="KAG7367649.1"/>
    <property type="molecule type" value="Genomic_DNA"/>
</dbReference>
<name>A0A9K3LZF9_9STRA</name>
<reference evidence="4" key="2">
    <citation type="submission" date="2021-04" db="EMBL/GenBank/DDBJ databases">
        <authorList>
            <person name="Podell S."/>
        </authorList>
    </citation>
    <scope>NUCLEOTIDE SEQUENCE</scope>
    <source>
        <strain evidence="4">Hildebrandi</strain>
    </source>
</reference>
<accession>A0A9K3LZF9</accession>
<evidence type="ECO:0000313" key="3">
    <source>
        <dbReference type="EMBL" id="KAG7367649.1"/>
    </source>
</evidence>
<protein>
    <submittedName>
        <fullName evidence="4">Uncharacterized protein</fullName>
    </submittedName>
</protein>
<dbReference type="AlphaFoldDB" id="A0A9K3LZF9"/>
<gene>
    <name evidence="5" type="ORF">IV203_013298</name>
    <name evidence="1" type="ORF">IV203_014907</name>
    <name evidence="2" type="ORF">IV203_015073</name>
    <name evidence="4" type="ORF">IV203_019963</name>
    <name evidence="3" type="ORF">IV203_030320</name>
</gene>
<dbReference type="EMBL" id="JAGRRH010000014">
    <property type="protein sequence ID" value="KAG7358484.1"/>
    <property type="molecule type" value="Genomic_DNA"/>
</dbReference>
<dbReference type="Proteomes" id="UP000693970">
    <property type="component" value="Unassembled WGS sequence"/>
</dbReference>
<keyword evidence="6" id="KW-1185">Reference proteome</keyword>
<reference evidence="4" key="1">
    <citation type="journal article" date="2021" name="Sci. Rep.">
        <title>Diploid genomic architecture of Nitzschia inconspicua, an elite biomass production diatom.</title>
        <authorList>
            <person name="Oliver A."/>
            <person name="Podell S."/>
            <person name="Pinowska A."/>
            <person name="Traller J.C."/>
            <person name="Smith S.R."/>
            <person name="McClure R."/>
            <person name="Beliaev A."/>
            <person name="Bohutskyi P."/>
            <person name="Hill E.A."/>
            <person name="Rabines A."/>
            <person name="Zheng H."/>
            <person name="Allen L.Z."/>
            <person name="Kuo A."/>
            <person name="Grigoriev I.V."/>
            <person name="Allen A.E."/>
            <person name="Hazlebeck D."/>
            <person name="Allen E.E."/>
        </authorList>
    </citation>
    <scope>NUCLEOTIDE SEQUENCE</scope>
    <source>
        <strain evidence="4">Hildebrandi</strain>
    </source>
</reference>
<sequence length="162" mass="18063">MAMMSSLNEKIENLINENKEVKYRLSISQSEMATLREETQSIGKKMSVFKTPPTYLPMKQSCSTLPAAVDNGDDEDSADDNEMILAALSSPTTVQRRPHDVVRQLAPSFNAVPAEKTKLDRSSALFKDLLYDLKDILNLEDGGKTPIPKDMVTEKLGIDRFP</sequence>
<evidence type="ECO:0000313" key="5">
    <source>
        <dbReference type="EMBL" id="KAG7374203.1"/>
    </source>
</evidence>
<dbReference type="EMBL" id="JAGRRH010000001">
    <property type="protein sequence ID" value="KAG7374203.1"/>
    <property type="molecule type" value="Genomic_DNA"/>
</dbReference>
<evidence type="ECO:0000313" key="4">
    <source>
        <dbReference type="EMBL" id="KAG7371393.1"/>
    </source>
</evidence>
<organism evidence="4 6">
    <name type="scientific">Nitzschia inconspicua</name>
    <dbReference type="NCBI Taxonomy" id="303405"/>
    <lineage>
        <taxon>Eukaryota</taxon>
        <taxon>Sar</taxon>
        <taxon>Stramenopiles</taxon>
        <taxon>Ochrophyta</taxon>
        <taxon>Bacillariophyta</taxon>
        <taxon>Bacillariophyceae</taxon>
        <taxon>Bacillariophycidae</taxon>
        <taxon>Bacillariales</taxon>
        <taxon>Bacillariaceae</taxon>
        <taxon>Nitzschia</taxon>
    </lineage>
</organism>
<evidence type="ECO:0000313" key="6">
    <source>
        <dbReference type="Proteomes" id="UP000693970"/>
    </source>
</evidence>